<gene>
    <name evidence="3" type="ORF">JOC77_000747</name>
</gene>
<keyword evidence="3" id="KW-0808">Transferase</keyword>
<evidence type="ECO:0000259" key="2">
    <source>
        <dbReference type="PROSITE" id="PS50206"/>
    </source>
</evidence>
<dbReference type="PANTHER" id="PTHR30401:SF0">
    <property type="entry name" value="TRNA 2-SELENOURIDINE SYNTHASE"/>
    <property type="match status" value="1"/>
</dbReference>
<dbReference type="NCBIfam" id="TIGR03167">
    <property type="entry name" value="tRNA_sel_U_synt"/>
    <property type="match status" value="1"/>
</dbReference>
<evidence type="ECO:0000256" key="1">
    <source>
        <dbReference type="ARBA" id="ARBA00023266"/>
    </source>
</evidence>
<dbReference type="Gene3D" id="3.40.250.10">
    <property type="entry name" value="Rhodanese-like domain"/>
    <property type="match status" value="1"/>
</dbReference>
<dbReference type="GO" id="GO:0016740">
    <property type="term" value="F:transferase activity"/>
    <property type="evidence" value="ECO:0007669"/>
    <property type="project" value="UniProtKB-KW"/>
</dbReference>
<dbReference type="RefSeq" id="WP_204538703.1">
    <property type="nucleotide sequence ID" value="NZ_JAFBFI010000002.1"/>
</dbReference>
<organism evidence="3 4">
    <name type="scientific">Peribacillus deserti</name>
    <dbReference type="NCBI Taxonomy" id="673318"/>
    <lineage>
        <taxon>Bacteria</taxon>
        <taxon>Bacillati</taxon>
        <taxon>Bacillota</taxon>
        <taxon>Bacilli</taxon>
        <taxon>Bacillales</taxon>
        <taxon>Bacillaceae</taxon>
        <taxon>Peribacillus</taxon>
    </lineage>
</organism>
<protein>
    <submittedName>
        <fullName evidence="3">tRNA 2-selenouridine synthase</fullName>
        <ecNumber evidence="3">2.9.1.-</ecNumber>
    </submittedName>
</protein>
<evidence type="ECO:0000313" key="3">
    <source>
        <dbReference type="EMBL" id="MBM7691342.1"/>
    </source>
</evidence>
<name>A0ABS2QDU8_9BACI</name>
<accession>A0ABS2QDU8</accession>
<sequence>MFQDLHVDDIIALKDKRQLILVDVRSPSEYRESTIPGSINIPLFDDNERKEIGTIYKQIGVSEAKERGLEIVSAKLPAFIKQFSLLEGDKAVFCWRGGMRSKTSATVLDLMGLRTYRIQGGFRSYRKWVLNSLENLEIRPEAYVLNGYTGTGKTKILHQLKNEGYSFIDLEGLAGHRGSIFGQIGLEPKNQKMFDALLVEEVSSMQNSPFVLLEAESRRIGKVFLPDFVFNKKEQGRQIFIDMPVEERVKHILEDYEPWNHQEESIQAFQKIKKRIHTPIAAQIEKDLESGDFESAIALLLINYYDPRYDFTKEHYPKENIQTIKAENADQALEALKEILPPLNHSVPVF</sequence>
<dbReference type="SMART" id="SM00450">
    <property type="entry name" value="RHOD"/>
    <property type="match status" value="1"/>
</dbReference>
<dbReference type="InterPro" id="IPR058840">
    <property type="entry name" value="AAA_SelU"/>
</dbReference>
<dbReference type="SUPFAM" id="SSF52821">
    <property type="entry name" value="Rhodanese/Cell cycle control phosphatase"/>
    <property type="match status" value="1"/>
</dbReference>
<evidence type="ECO:0000313" key="4">
    <source>
        <dbReference type="Proteomes" id="UP000823486"/>
    </source>
</evidence>
<reference evidence="3 4" key="1">
    <citation type="submission" date="2021-01" db="EMBL/GenBank/DDBJ databases">
        <title>Genomic Encyclopedia of Type Strains, Phase IV (KMG-IV): sequencing the most valuable type-strain genomes for metagenomic binning, comparative biology and taxonomic classification.</title>
        <authorList>
            <person name="Goeker M."/>
        </authorList>
    </citation>
    <scope>NUCLEOTIDE SEQUENCE [LARGE SCALE GENOMIC DNA]</scope>
    <source>
        <strain evidence="3 4">DSM 105482</strain>
    </source>
</reference>
<dbReference type="PANTHER" id="PTHR30401">
    <property type="entry name" value="TRNA 2-SELENOURIDINE SYNTHASE"/>
    <property type="match status" value="1"/>
</dbReference>
<dbReference type="Pfam" id="PF00581">
    <property type="entry name" value="Rhodanese"/>
    <property type="match status" value="1"/>
</dbReference>
<dbReference type="Proteomes" id="UP000823486">
    <property type="component" value="Unassembled WGS sequence"/>
</dbReference>
<dbReference type="EC" id="2.9.1.-" evidence="3"/>
<dbReference type="Pfam" id="PF26341">
    <property type="entry name" value="AAA_SelU"/>
    <property type="match status" value="1"/>
</dbReference>
<dbReference type="EMBL" id="JAFBFI010000002">
    <property type="protein sequence ID" value="MBM7691342.1"/>
    <property type="molecule type" value="Genomic_DNA"/>
</dbReference>
<dbReference type="SUPFAM" id="SSF52540">
    <property type="entry name" value="P-loop containing nucleoside triphosphate hydrolases"/>
    <property type="match status" value="1"/>
</dbReference>
<keyword evidence="4" id="KW-1185">Reference proteome</keyword>
<dbReference type="PROSITE" id="PS50206">
    <property type="entry name" value="RHODANESE_3"/>
    <property type="match status" value="1"/>
</dbReference>
<comment type="caution">
    <text evidence="3">The sequence shown here is derived from an EMBL/GenBank/DDBJ whole genome shotgun (WGS) entry which is preliminary data.</text>
</comment>
<dbReference type="InterPro" id="IPR017582">
    <property type="entry name" value="SelU"/>
</dbReference>
<dbReference type="InterPro" id="IPR027417">
    <property type="entry name" value="P-loop_NTPase"/>
</dbReference>
<feature type="domain" description="Rhodanese" evidence="2">
    <location>
        <begin position="15"/>
        <end position="134"/>
    </location>
</feature>
<dbReference type="InterPro" id="IPR036873">
    <property type="entry name" value="Rhodanese-like_dom_sf"/>
</dbReference>
<dbReference type="InterPro" id="IPR001763">
    <property type="entry name" value="Rhodanese-like_dom"/>
</dbReference>
<dbReference type="NCBIfam" id="NF008750">
    <property type="entry name" value="PRK11784.1-2"/>
    <property type="match status" value="1"/>
</dbReference>
<proteinExistence type="predicted"/>
<keyword evidence="1" id="KW-0711">Selenium</keyword>